<dbReference type="Pfam" id="PF04055">
    <property type="entry name" value="Radical_SAM"/>
    <property type="match status" value="1"/>
</dbReference>
<dbReference type="InterPro" id="IPR013785">
    <property type="entry name" value="Aldolase_TIM"/>
</dbReference>
<feature type="domain" description="Radical SAM core" evidence="5">
    <location>
        <begin position="219"/>
        <end position="430"/>
    </location>
</feature>
<evidence type="ECO:0000313" key="6">
    <source>
        <dbReference type="EMBL" id="AWR93886.1"/>
    </source>
</evidence>
<evidence type="ECO:0000256" key="4">
    <source>
        <dbReference type="ARBA" id="ARBA00023014"/>
    </source>
</evidence>
<keyword evidence="4" id="KW-0411">Iron-sulfur</keyword>
<dbReference type="CDD" id="cd01335">
    <property type="entry name" value="Radical_SAM"/>
    <property type="match status" value="1"/>
</dbReference>
<dbReference type="EMBL" id="CP029289">
    <property type="protein sequence ID" value="AWR93886.1"/>
    <property type="molecule type" value="Genomic_DNA"/>
</dbReference>
<dbReference type="PROSITE" id="PS51918">
    <property type="entry name" value="RADICAL_SAM"/>
    <property type="match status" value="1"/>
</dbReference>
<dbReference type="GO" id="GO:0051536">
    <property type="term" value="F:iron-sulfur cluster binding"/>
    <property type="evidence" value="ECO:0007669"/>
    <property type="project" value="UniProtKB-KW"/>
</dbReference>
<keyword evidence="1" id="KW-0949">S-adenosyl-L-methionine</keyword>
<dbReference type="GO" id="GO:0046872">
    <property type="term" value="F:metal ion binding"/>
    <property type="evidence" value="ECO:0007669"/>
    <property type="project" value="UniProtKB-KW"/>
</dbReference>
<dbReference type="SFLD" id="SFLDS00029">
    <property type="entry name" value="Radical_SAM"/>
    <property type="match status" value="1"/>
</dbReference>
<evidence type="ECO:0000256" key="1">
    <source>
        <dbReference type="ARBA" id="ARBA00022691"/>
    </source>
</evidence>
<dbReference type="GO" id="GO:0003824">
    <property type="term" value="F:catalytic activity"/>
    <property type="evidence" value="ECO:0007669"/>
    <property type="project" value="InterPro"/>
</dbReference>
<organism evidence="6 7">
    <name type="scientific">Acidianus brierleyi</name>
    <dbReference type="NCBI Taxonomy" id="41673"/>
    <lineage>
        <taxon>Archaea</taxon>
        <taxon>Thermoproteota</taxon>
        <taxon>Thermoprotei</taxon>
        <taxon>Sulfolobales</taxon>
        <taxon>Sulfolobaceae</taxon>
        <taxon>Acidianus</taxon>
    </lineage>
</organism>
<keyword evidence="3" id="KW-0408">Iron</keyword>
<evidence type="ECO:0000313" key="7">
    <source>
        <dbReference type="Proteomes" id="UP000248044"/>
    </source>
</evidence>
<gene>
    <name evidence="6" type="ORF">DFR85_03890</name>
</gene>
<dbReference type="InterPro" id="IPR058240">
    <property type="entry name" value="rSAM_sf"/>
</dbReference>
<dbReference type="Gene3D" id="3.20.20.70">
    <property type="entry name" value="Aldolase class I"/>
    <property type="match status" value="1"/>
</dbReference>
<proteinExistence type="predicted"/>
<dbReference type="PANTHER" id="PTHR11228:SF34">
    <property type="entry name" value="TUNGSTEN-CONTAINING ALDEHYDE FERREDOXIN OXIDOREDUCTASE COFACTOR MODIFYING PROTEIN"/>
    <property type="match status" value="1"/>
</dbReference>
<accession>A0A2U9ICZ9</accession>
<evidence type="ECO:0000256" key="2">
    <source>
        <dbReference type="ARBA" id="ARBA00022723"/>
    </source>
</evidence>
<dbReference type="PANTHER" id="PTHR11228">
    <property type="entry name" value="RADICAL SAM DOMAIN PROTEIN"/>
    <property type="match status" value="1"/>
</dbReference>
<keyword evidence="2" id="KW-0479">Metal-binding</keyword>
<evidence type="ECO:0000259" key="5">
    <source>
        <dbReference type="PROSITE" id="PS51918"/>
    </source>
</evidence>
<dbReference type="Proteomes" id="UP000248044">
    <property type="component" value="Chromosome"/>
</dbReference>
<evidence type="ECO:0000256" key="3">
    <source>
        <dbReference type="ARBA" id="ARBA00023004"/>
    </source>
</evidence>
<dbReference type="InterPro" id="IPR050377">
    <property type="entry name" value="Radical_SAM_PqqE_MftC-like"/>
</dbReference>
<protein>
    <recommendedName>
        <fullName evidence="5">Radical SAM core domain-containing protein</fullName>
    </recommendedName>
</protein>
<sequence>MVAKIMIYIVDADSLRSNSIPNDFKLIAINIENFINYSNEMEELLKNNRIFKLYILFDDNNIINFNTYDNLSKLKDTLIKISKIKTLSGFKNEFVFIISQKYDIEVIRRILFLSEFRLYNFAIFVINLKSIKQYDLEMLLTSDIINNNLSEVVLVDDKTFWPGRYFRFMKQISNEEYLFYKNPFYAEFKGRLSDIISLETLKKVYQYYDSVGLIDSFRYWNFKGIVIELTYKCNFSCDHCYVSSSPQRSEILELNKIYKILEEALNLPFIDKKVHIAGGEVTLFWNKLVELIKFSKSLGYIVTLVTNGSWALNESRVRELKELKVDEIELSLTPYHLKFWNSKDNILKILYNLKKYNLNFFIRYLTSKSNNINDLYKLLGNELLGISVISSPVLRLGNALSKLPANEFYGNDKLPIGACFDSLNLSITPNGVYPCCNGSEITKYGRLGSLDESLKNILNRNYFLRLLTLIGPSRLLKELKLDYKYRNKEYTSICELCNEILNNDEVYNKSLELIKGRLR</sequence>
<dbReference type="SUPFAM" id="SSF102114">
    <property type="entry name" value="Radical SAM enzymes"/>
    <property type="match status" value="1"/>
</dbReference>
<reference evidence="6 7" key="1">
    <citation type="submission" date="2018-05" db="EMBL/GenBank/DDBJ databases">
        <title>Complete Genome Sequences of Extremely Thermoacidophilic, Metal-Mobilizing Type-Strain Members of the Archaeal Family Sulfolobaceae: Acidianus brierleyi DSM-1651T, Acidianus sulfidivorans DSM-18786T, Metallosphaera hakonensis DSM-7519T, and Metallosphaera prunae DSM-10039T.</title>
        <authorList>
            <person name="Counts J.A."/>
            <person name="Kelly R.M."/>
        </authorList>
    </citation>
    <scope>NUCLEOTIDE SEQUENCE [LARGE SCALE GENOMIC DNA]</scope>
    <source>
        <strain evidence="6 7">DSM 1651</strain>
    </source>
</reference>
<dbReference type="AlphaFoldDB" id="A0A2U9ICZ9"/>
<name>A0A2U9ICZ9_9CREN</name>
<dbReference type="KEGG" id="abri:DFR85_03890"/>
<dbReference type="InterPro" id="IPR007197">
    <property type="entry name" value="rSAM"/>
</dbReference>
<keyword evidence="7" id="KW-1185">Reference proteome</keyword>
<dbReference type="SFLD" id="SFLDG01067">
    <property type="entry name" value="SPASM/twitch_domain_containing"/>
    <property type="match status" value="1"/>
</dbReference>